<dbReference type="InterPro" id="IPR028053">
    <property type="entry name" value="Membr_insert_YidC_N"/>
</dbReference>
<evidence type="ECO:0000256" key="3">
    <source>
        <dbReference type="ARBA" id="ARBA00015325"/>
    </source>
</evidence>
<dbReference type="NCBIfam" id="TIGR03593">
    <property type="entry name" value="yidC_nterm"/>
    <property type="match status" value="1"/>
</dbReference>
<dbReference type="AlphaFoldDB" id="B6IPG8"/>
<dbReference type="Proteomes" id="UP000001591">
    <property type="component" value="Chromosome"/>
</dbReference>
<dbReference type="InterPro" id="IPR047196">
    <property type="entry name" value="YidC_ALB_C"/>
</dbReference>
<keyword evidence="7 13" id="KW-0653">Protein transport</keyword>
<dbReference type="PANTHER" id="PTHR12428">
    <property type="entry name" value="OXA1"/>
    <property type="match status" value="1"/>
</dbReference>
<dbReference type="CDD" id="cd20070">
    <property type="entry name" value="5TM_YidC_Alb3"/>
    <property type="match status" value="1"/>
</dbReference>
<evidence type="ECO:0000256" key="13">
    <source>
        <dbReference type="HAMAP-Rule" id="MF_01810"/>
    </source>
</evidence>
<reference evidence="17 18" key="1">
    <citation type="journal article" date="2010" name="BMC Genomics">
        <title>Metabolic flexibility revealed in the genome of the cyst-forming alpha-1 proteobacterium Rhodospirillum centenum.</title>
        <authorList>
            <person name="Lu Y.K."/>
            <person name="Marden J."/>
            <person name="Han M."/>
            <person name="Swingley W.D."/>
            <person name="Mastrian S.D."/>
            <person name="Chowdhury S.R."/>
            <person name="Hao J."/>
            <person name="Helmy T."/>
            <person name="Kim S."/>
            <person name="Kurdoglu A.A."/>
            <person name="Matthies H.J."/>
            <person name="Rollo D."/>
            <person name="Stothard P."/>
            <person name="Blankenship R.E."/>
            <person name="Bauer C.E."/>
            <person name="Touchman J.W."/>
        </authorList>
    </citation>
    <scope>NUCLEOTIDE SEQUENCE [LARGE SCALE GENOMIC DNA]</scope>
    <source>
        <strain evidence="18">ATCC 51521 / SW</strain>
    </source>
</reference>
<dbReference type="PRINTS" id="PR01900">
    <property type="entry name" value="YIDCPROTEIN"/>
</dbReference>
<keyword evidence="9 13" id="KW-0472">Membrane</keyword>
<dbReference type="InterPro" id="IPR038221">
    <property type="entry name" value="YidC_periplasmic_sf"/>
</dbReference>
<evidence type="ECO:0000256" key="7">
    <source>
        <dbReference type="ARBA" id="ARBA00022927"/>
    </source>
</evidence>
<sequence length="602" mass="66757">MTDQKNLILAIVISVAILFGFNYFYERPRQQALEEYRQQQAALQAETAPAAVPGVTAPGSTVPGPAGDIPVPAPGAPAPTDAVPAAPRDRGAVLGDSQRVQVDTPRLHGSVNLRGGRIDDLTLANYHVTPDKSSPEVVLLSPVGTSQPYFAEFGWVPTADTAGQPLPGPTTDWQPVSQGPLTPDSPVVLRWDNGQGLVFEREIAIDRDYMFTVTQRVTNQSGQPVTLHPYGFVQRRGTPTTSGFFILHEGALGVFDGTLREFDYSDLKDSTQPATQTTTGGWFGFTDKYWLVTLVPDQASPVDVRVLHQDQGGQPLYQVDFRGQGLTVAPGATAESTHRLFAGAKIVRTLDAYESELGIARFSYAVDWGWFYFLTKPFFYGLDLLGQALGNFGIAILVFTVLLRLAFFPLANKQYKAFAKMKLLQPKMEELRKRHGDDRQKLSMATMELYKQEKVNPLSGCLPILLQIPVFFALYKVLFVTIEMRHAPFYGWITDLSAPDPTTVFNLFGLIPWSPPGFLMVGALPLMMGFTMWLQQKISPANPDPIQQRIFMVLPFLFTYMMAAFPAGLVIYWTWSNLLAIAQQWYIMRRMGMSAKTTPKKA</sequence>
<name>B6IPG8_RHOCS</name>
<dbReference type="PANTHER" id="PTHR12428:SF65">
    <property type="entry name" value="CYTOCHROME C OXIDASE ASSEMBLY PROTEIN COX18, MITOCHONDRIAL"/>
    <property type="match status" value="1"/>
</dbReference>
<evidence type="ECO:0000313" key="18">
    <source>
        <dbReference type="Proteomes" id="UP000001591"/>
    </source>
</evidence>
<evidence type="ECO:0000256" key="9">
    <source>
        <dbReference type="ARBA" id="ARBA00023136"/>
    </source>
</evidence>
<dbReference type="NCBIfam" id="NF002353">
    <property type="entry name" value="PRK01318.1-4"/>
    <property type="match status" value="1"/>
</dbReference>
<feature type="compositionally biased region" description="Low complexity" evidence="14">
    <location>
        <begin position="47"/>
        <end position="70"/>
    </location>
</feature>
<dbReference type="GO" id="GO:0032977">
    <property type="term" value="F:membrane insertase activity"/>
    <property type="evidence" value="ECO:0007669"/>
    <property type="project" value="InterPro"/>
</dbReference>
<dbReference type="Pfam" id="PF02096">
    <property type="entry name" value="60KD_IMP"/>
    <property type="match status" value="1"/>
</dbReference>
<dbReference type="InterPro" id="IPR028055">
    <property type="entry name" value="YidC/Oxa/ALB_C"/>
</dbReference>
<dbReference type="HOGENOM" id="CLU_016535_1_0_5"/>
<dbReference type="GO" id="GO:0015031">
    <property type="term" value="P:protein transport"/>
    <property type="evidence" value="ECO:0007669"/>
    <property type="project" value="UniProtKB-KW"/>
</dbReference>
<dbReference type="GO" id="GO:0005886">
    <property type="term" value="C:plasma membrane"/>
    <property type="evidence" value="ECO:0007669"/>
    <property type="project" value="UniProtKB-SubCell"/>
</dbReference>
<keyword evidence="4 13" id="KW-0813">Transport</keyword>
<keyword evidence="13" id="KW-0997">Cell inner membrane</keyword>
<evidence type="ECO:0000256" key="6">
    <source>
        <dbReference type="ARBA" id="ARBA00022692"/>
    </source>
</evidence>
<comment type="function">
    <text evidence="13">Required for the insertion and/or proper folding and/or complex formation of integral membrane proteins into the membrane. Involved in integration of membrane proteins that insert both dependently and independently of the Sec translocase complex, as well as at least some lipoproteins. Aids folding of multispanning membrane proteins.</text>
</comment>
<evidence type="ECO:0000259" key="16">
    <source>
        <dbReference type="Pfam" id="PF14849"/>
    </source>
</evidence>
<evidence type="ECO:0000256" key="14">
    <source>
        <dbReference type="SAM" id="MobiDB-lite"/>
    </source>
</evidence>
<feature type="transmembrane region" description="Helical" evidence="13">
    <location>
        <begin position="392"/>
        <end position="411"/>
    </location>
</feature>
<dbReference type="GO" id="GO:0051205">
    <property type="term" value="P:protein insertion into membrane"/>
    <property type="evidence" value="ECO:0007669"/>
    <property type="project" value="TreeGrafter"/>
</dbReference>
<dbReference type="EMBL" id="CP000613">
    <property type="protein sequence ID" value="ACI99670.1"/>
    <property type="molecule type" value="Genomic_DNA"/>
</dbReference>
<dbReference type="eggNOG" id="COG0706">
    <property type="taxonomic scope" value="Bacteria"/>
</dbReference>
<feature type="domain" description="Membrane insertase YidC/Oxa/ALB C-terminal" evidence="15">
    <location>
        <begin position="392"/>
        <end position="589"/>
    </location>
</feature>
<comment type="subcellular location">
    <subcellularLocation>
        <location evidence="1 13">Cell inner membrane</location>
        <topology evidence="1 13">Multi-pass membrane protein</topology>
    </subcellularLocation>
</comment>
<dbReference type="InterPro" id="IPR019998">
    <property type="entry name" value="Membr_insert_YidC"/>
</dbReference>
<keyword evidence="18" id="KW-1185">Reference proteome</keyword>
<gene>
    <name evidence="13" type="primary">yidC</name>
    <name evidence="17" type="ordered locus">RC1_2283</name>
</gene>
<feature type="transmembrane region" description="Helical" evidence="13">
    <location>
        <begin position="7"/>
        <end position="25"/>
    </location>
</feature>
<feature type="domain" description="Membrane insertase YidC N-terminal" evidence="16">
    <location>
        <begin position="99"/>
        <end position="380"/>
    </location>
</feature>
<evidence type="ECO:0000256" key="4">
    <source>
        <dbReference type="ARBA" id="ARBA00022448"/>
    </source>
</evidence>
<evidence type="ECO:0000256" key="1">
    <source>
        <dbReference type="ARBA" id="ARBA00004429"/>
    </source>
</evidence>
<evidence type="ECO:0000256" key="5">
    <source>
        <dbReference type="ARBA" id="ARBA00022475"/>
    </source>
</evidence>
<dbReference type="Gene3D" id="2.70.98.90">
    <property type="match status" value="1"/>
</dbReference>
<feature type="region of interest" description="Disordered" evidence="14">
    <location>
        <begin position="47"/>
        <end position="84"/>
    </location>
</feature>
<organism evidence="17 18">
    <name type="scientific">Rhodospirillum centenum (strain ATCC 51521 / SW)</name>
    <dbReference type="NCBI Taxonomy" id="414684"/>
    <lineage>
        <taxon>Bacteria</taxon>
        <taxon>Pseudomonadati</taxon>
        <taxon>Pseudomonadota</taxon>
        <taxon>Alphaproteobacteria</taxon>
        <taxon>Rhodospirillales</taxon>
        <taxon>Rhodospirillaceae</taxon>
        <taxon>Rhodospirillum</taxon>
    </lineage>
</organism>
<dbReference type="PRINTS" id="PR00701">
    <property type="entry name" value="60KDINNERMP"/>
</dbReference>
<evidence type="ECO:0000256" key="11">
    <source>
        <dbReference type="ARBA" id="ARBA00033245"/>
    </source>
</evidence>
<dbReference type="Pfam" id="PF14849">
    <property type="entry name" value="YidC_periplas"/>
    <property type="match status" value="1"/>
</dbReference>
<evidence type="ECO:0000256" key="10">
    <source>
        <dbReference type="ARBA" id="ARBA00023186"/>
    </source>
</evidence>
<dbReference type="NCBIfam" id="TIGR03592">
    <property type="entry name" value="yidC_oxa1_cterm"/>
    <property type="match status" value="1"/>
</dbReference>
<evidence type="ECO:0000313" key="17">
    <source>
        <dbReference type="EMBL" id="ACI99670.1"/>
    </source>
</evidence>
<keyword evidence="5 13" id="KW-1003">Cell membrane</keyword>
<evidence type="ECO:0000256" key="12">
    <source>
        <dbReference type="ARBA" id="ARBA00033342"/>
    </source>
</evidence>
<accession>B6IPG8</accession>
<keyword evidence="8 13" id="KW-1133">Transmembrane helix</keyword>
<proteinExistence type="inferred from homology"/>
<dbReference type="OrthoDB" id="9780552at2"/>
<feature type="transmembrane region" description="Helical" evidence="13">
    <location>
        <begin position="461"/>
        <end position="482"/>
    </location>
</feature>
<feature type="transmembrane region" description="Helical" evidence="13">
    <location>
        <begin position="517"/>
        <end position="534"/>
    </location>
</feature>
<comment type="similarity">
    <text evidence="2 13">Belongs to the OXA1/ALB3/YidC family. Type 1 subfamily.</text>
</comment>
<dbReference type="CDD" id="cd19961">
    <property type="entry name" value="EcYidC-like_peri"/>
    <property type="match status" value="1"/>
</dbReference>
<protein>
    <recommendedName>
        <fullName evidence="3 13">Membrane protein insertase YidC</fullName>
    </recommendedName>
    <alternativeName>
        <fullName evidence="12 13">Foldase YidC</fullName>
    </alternativeName>
    <alternativeName>
        <fullName evidence="11 13">Membrane integrase YidC</fullName>
    </alternativeName>
    <alternativeName>
        <fullName evidence="13">Membrane protein YidC</fullName>
    </alternativeName>
</protein>
<dbReference type="KEGG" id="rce:RC1_2283"/>
<keyword evidence="6 13" id="KW-0812">Transmembrane</keyword>
<evidence type="ECO:0000259" key="15">
    <source>
        <dbReference type="Pfam" id="PF02096"/>
    </source>
</evidence>
<keyword evidence="10 13" id="KW-0143">Chaperone</keyword>
<evidence type="ECO:0000256" key="8">
    <source>
        <dbReference type="ARBA" id="ARBA00022989"/>
    </source>
</evidence>
<dbReference type="InterPro" id="IPR001708">
    <property type="entry name" value="YidC/ALB3/OXA1/COX18"/>
</dbReference>
<comment type="subunit">
    <text evidence="13">Interacts with the Sec translocase complex via SecD. Specifically interacts with transmembrane segments of nascent integral membrane proteins during membrane integration.</text>
</comment>
<dbReference type="STRING" id="414684.RC1_2283"/>
<evidence type="ECO:0000256" key="2">
    <source>
        <dbReference type="ARBA" id="ARBA00010527"/>
    </source>
</evidence>
<dbReference type="HAMAP" id="MF_01810">
    <property type="entry name" value="YidC_type1"/>
    <property type="match status" value="1"/>
</dbReference>
<dbReference type="RefSeq" id="WP_012567455.1">
    <property type="nucleotide sequence ID" value="NC_011420.2"/>
</dbReference>